<evidence type="ECO:0000256" key="1">
    <source>
        <dbReference type="ARBA" id="ARBA00004609"/>
    </source>
</evidence>
<organism evidence="9 10">
    <name type="scientific">Naematelia encephala</name>
    <dbReference type="NCBI Taxonomy" id="71784"/>
    <lineage>
        <taxon>Eukaryota</taxon>
        <taxon>Fungi</taxon>
        <taxon>Dikarya</taxon>
        <taxon>Basidiomycota</taxon>
        <taxon>Agaricomycotina</taxon>
        <taxon>Tremellomycetes</taxon>
        <taxon>Tremellales</taxon>
        <taxon>Naemateliaceae</taxon>
        <taxon>Naematelia</taxon>
    </lineage>
</organism>
<comment type="subcellular location">
    <subcellularLocation>
        <location evidence="1">Cell membrane</location>
        <topology evidence="1">Lipid-anchor</topology>
        <topology evidence="1">GPI-anchor</topology>
    </subcellularLocation>
</comment>
<dbReference type="PROSITE" id="PS51677">
    <property type="entry name" value="NODB"/>
    <property type="match status" value="1"/>
</dbReference>
<dbReference type="SUPFAM" id="SSF88713">
    <property type="entry name" value="Glycoside hydrolase/deacetylase"/>
    <property type="match status" value="1"/>
</dbReference>
<dbReference type="Pfam" id="PF01522">
    <property type="entry name" value="Polysacc_deac_1"/>
    <property type="match status" value="1"/>
</dbReference>
<keyword evidence="4" id="KW-0472">Membrane</keyword>
<feature type="domain" description="NodB homology" evidence="8">
    <location>
        <begin position="1"/>
        <end position="175"/>
    </location>
</feature>
<name>A0A1Y2APY8_9TREE</name>
<evidence type="ECO:0000256" key="5">
    <source>
        <dbReference type="ARBA" id="ARBA00023180"/>
    </source>
</evidence>
<evidence type="ECO:0000256" key="7">
    <source>
        <dbReference type="ARBA" id="ARBA00023316"/>
    </source>
</evidence>
<keyword evidence="2" id="KW-1003">Cell membrane</keyword>
<dbReference type="InterPro" id="IPR011330">
    <property type="entry name" value="Glyco_hydro/deAcase_b/a-brl"/>
</dbReference>
<dbReference type="GO" id="GO:0071555">
    <property type="term" value="P:cell wall organization"/>
    <property type="evidence" value="ECO:0007669"/>
    <property type="project" value="UniProtKB-KW"/>
</dbReference>
<gene>
    <name evidence="9" type="ORF">BCR39DRAFT_566562</name>
</gene>
<sequence>MFAGEVGTLRSLKLFKKYGIQTTWFIPGHSLDTFPEQMAAVRDAGHEIGLHGYTHENPMAMTVEQQRAVLFRTLKQLTDFWHNNMSHDSQPFYTRDQDTWTKVDYSQPAESWMKPLERGNLTGMVEIPASWDLDDLPPLIKAYPNSHGFVDVRTIESNEEREHGFCFPLTRSTEP</sequence>
<evidence type="ECO:0000313" key="10">
    <source>
        <dbReference type="Proteomes" id="UP000193986"/>
    </source>
</evidence>
<protein>
    <recommendedName>
        <fullName evidence="8">NodB homology domain-containing protein</fullName>
    </recommendedName>
</protein>
<dbReference type="OrthoDB" id="3162524at2759"/>
<keyword evidence="5" id="KW-0325">Glycoprotein</keyword>
<dbReference type="PANTHER" id="PTHR47561">
    <property type="entry name" value="POLYSACCHARIDE DEACETYLASE FAMILY PROTEIN (AFU_ORTHOLOGUE AFUA_6G05030)"/>
    <property type="match status" value="1"/>
</dbReference>
<dbReference type="GO" id="GO:0005886">
    <property type="term" value="C:plasma membrane"/>
    <property type="evidence" value="ECO:0007669"/>
    <property type="project" value="UniProtKB-SubCell"/>
</dbReference>
<keyword evidence="10" id="KW-1185">Reference proteome</keyword>
<accession>A0A1Y2APY8</accession>
<evidence type="ECO:0000259" key="8">
    <source>
        <dbReference type="PROSITE" id="PS51677"/>
    </source>
</evidence>
<keyword evidence="3" id="KW-0336">GPI-anchor</keyword>
<dbReference type="Proteomes" id="UP000193986">
    <property type="component" value="Unassembled WGS sequence"/>
</dbReference>
<dbReference type="GO" id="GO:0005975">
    <property type="term" value="P:carbohydrate metabolic process"/>
    <property type="evidence" value="ECO:0007669"/>
    <property type="project" value="InterPro"/>
</dbReference>
<keyword evidence="6" id="KW-0449">Lipoprotein</keyword>
<dbReference type="GO" id="GO:0098552">
    <property type="term" value="C:side of membrane"/>
    <property type="evidence" value="ECO:0007669"/>
    <property type="project" value="UniProtKB-KW"/>
</dbReference>
<evidence type="ECO:0000256" key="2">
    <source>
        <dbReference type="ARBA" id="ARBA00022475"/>
    </source>
</evidence>
<reference evidence="9 10" key="1">
    <citation type="submission" date="2016-07" db="EMBL/GenBank/DDBJ databases">
        <title>Pervasive Adenine N6-methylation of Active Genes in Fungi.</title>
        <authorList>
            <consortium name="DOE Joint Genome Institute"/>
            <person name="Mondo S.J."/>
            <person name="Dannebaum R.O."/>
            <person name="Kuo R.C."/>
            <person name="Labutti K."/>
            <person name="Haridas S."/>
            <person name="Kuo A."/>
            <person name="Salamov A."/>
            <person name="Ahrendt S.R."/>
            <person name="Lipzen A."/>
            <person name="Sullivan W."/>
            <person name="Andreopoulos W.B."/>
            <person name="Clum A."/>
            <person name="Lindquist E."/>
            <person name="Daum C."/>
            <person name="Ramamoorthy G.K."/>
            <person name="Gryganskyi A."/>
            <person name="Culley D."/>
            <person name="Magnuson J.K."/>
            <person name="James T.Y."/>
            <person name="O'Malley M.A."/>
            <person name="Stajich J.E."/>
            <person name="Spatafora J.W."/>
            <person name="Visel A."/>
            <person name="Grigoriev I.V."/>
        </authorList>
    </citation>
    <scope>NUCLEOTIDE SEQUENCE [LARGE SCALE GENOMIC DNA]</scope>
    <source>
        <strain evidence="9 10">68-887.2</strain>
    </source>
</reference>
<dbReference type="EMBL" id="MCFC01000066">
    <property type="protein sequence ID" value="ORY24556.1"/>
    <property type="molecule type" value="Genomic_DNA"/>
</dbReference>
<evidence type="ECO:0000256" key="6">
    <source>
        <dbReference type="ARBA" id="ARBA00023288"/>
    </source>
</evidence>
<proteinExistence type="predicted"/>
<evidence type="ECO:0000256" key="4">
    <source>
        <dbReference type="ARBA" id="ARBA00023136"/>
    </source>
</evidence>
<comment type="caution">
    <text evidence="9">The sequence shown here is derived from an EMBL/GenBank/DDBJ whole genome shotgun (WGS) entry which is preliminary data.</text>
</comment>
<dbReference type="PANTHER" id="PTHR47561:SF1">
    <property type="entry name" value="POLYSACCHARIDE DEACETYLASE FAMILY PROTEIN (AFU_ORTHOLOGUE AFUA_6G05030)"/>
    <property type="match status" value="1"/>
</dbReference>
<dbReference type="Gene3D" id="3.20.20.370">
    <property type="entry name" value="Glycoside hydrolase/deacetylase"/>
    <property type="match status" value="2"/>
</dbReference>
<dbReference type="InterPro" id="IPR002509">
    <property type="entry name" value="NODB_dom"/>
</dbReference>
<dbReference type="GO" id="GO:0016810">
    <property type="term" value="F:hydrolase activity, acting on carbon-nitrogen (but not peptide) bonds"/>
    <property type="evidence" value="ECO:0007669"/>
    <property type="project" value="InterPro"/>
</dbReference>
<dbReference type="InParanoid" id="A0A1Y2APY8"/>
<keyword evidence="7" id="KW-0961">Cell wall biogenesis/degradation</keyword>
<dbReference type="AlphaFoldDB" id="A0A1Y2APY8"/>
<evidence type="ECO:0000313" key="9">
    <source>
        <dbReference type="EMBL" id="ORY24556.1"/>
    </source>
</evidence>
<evidence type="ECO:0000256" key="3">
    <source>
        <dbReference type="ARBA" id="ARBA00022622"/>
    </source>
</evidence>